<feature type="signal peptide" evidence="1">
    <location>
        <begin position="1"/>
        <end position="24"/>
    </location>
</feature>
<dbReference type="Proteomes" id="UP000306038">
    <property type="component" value="Unassembled WGS sequence"/>
</dbReference>
<keyword evidence="1" id="KW-0732">Signal</keyword>
<name>A0ABY2R6S5_9FLAO</name>
<keyword evidence="3" id="KW-1185">Reference proteome</keyword>
<proteinExistence type="predicted"/>
<organism evidence="2 3">
    <name type="scientific">Chryseobacterium candidae</name>
    <dbReference type="NCBI Taxonomy" id="1978493"/>
    <lineage>
        <taxon>Bacteria</taxon>
        <taxon>Pseudomonadati</taxon>
        <taxon>Bacteroidota</taxon>
        <taxon>Flavobacteriia</taxon>
        <taxon>Flavobacteriales</taxon>
        <taxon>Weeksellaceae</taxon>
        <taxon>Chryseobacterium group</taxon>
        <taxon>Chryseobacterium</taxon>
    </lineage>
</organism>
<protein>
    <submittedName>
        <fullName evidence="2">Uncharacterized protein</fullName>
    </submittedName>
</protein>
<accession>A0ABY2R6S5</accession>
<dbReference type="EMBL" id="SDLV01000019">
    <property type="protein sequence ID" value="THV59835.1"/>
    <property type="molecule type" value="Genomic_DNA"/>
</dbReference>
<gene>
    <name evidence="2" type="ORF">EK417_10320</name>
</gene>
<evidence type="ECO:0000313" key="3">
    <source>
        <dbReference type="Proteomes" id="UP000306038"/>
    </source>
</evidence>
<sequence length="68" mass="7377">MRSKITKSLVAFLCAGAFCTTVFANATNTKVSLEKLSVKSYNASSEESIDANAGWYVAFGHDWVLVVK</sequence>
<dbReference type="RefSeq" id="WP_136522115.1">
    <property type="nucleotide sequence ID" value="NZ_SDLV01000019.1"/>
</dbReference>
<reference evidence="2 3" key="1">
    <citation type="submission" date="2019-01" db="EMBL/GenBank/DDBJ databases">
        <authorList>
            <person name="B I."/>
            <person name="Ch S."/>
            <person name="Ch V.R."/>
        </authorList>
    </citation>
    <scope>NUCLEOTIDE SEQUENCE [LARGE SCALE GENOMIC DNA]</scope>
    <source>
        <strain evidence="2 3">JC507</strain>
    </source>
</reference>
<feature type="chain" id="PRO_5047311245" evidence="1">
    <location>
        <begin position="25"/>
        <end position="68"/>
    </location>
</feature>
<evidence type="ECO:0000256" key="1">
    <source>
        <dbReference type="SAM" id="SignalP"/>
    </source>
</evidence>
<evidence type="ECO:0000313" key="2">
    <source>
        <dbReference type="EMBL" id="THV59835.1"/>
    </source>
</evidence>
<comment type="caution">
    <text evidence="2">The sequence shown here is derived from an EMBL/GenBank/DDBJ whole genome shotgun (WGS) entry which is preliminary data.</text>
</comment>